<protein>
    <recommendedName>
        <fullName evidence="4">Outer membrane protein beta-barrel domain-containing protein</fullName>
    </recommendedName>
</protein>
<proteinExistence type="predicted"/>
<keyword evidence="3" id="KW-1185">Reference proteome</keyword>
<name>A0ABP9DJR6_9BACT</name>
<dbReference type="Pfam" id="PF12099">
    <property type="entry name" value="DUF3575"/>
    <property type="match status" value="1"/>
</dbReference>
<dbReference type="InterPro" id="IPR021958">
    <property type="entry name" value="DUF3575"/>
</dbReference>
<feature type="chain" id="PRO_5046651099" description="Outer membrane protein beta-barrel domain-containing protein" evidence="1">
    <location>
        <begin position="19"/>
        <end position="176"/>
    </location>
</feature>
<gene>
    <name evidence="2" type="ORF">GCM10023331_32310</name>
</gene>
<evidence type="ECO:0000313" key="2">
    <source>
        <dbReference type="EMBL" id="GAA4845025.1"/>
    </source>
</evidence>
<keyword evidence="1" id="KW-0732">Signal</keyword>
<reference evidence="3" key="1">
    <citation type="journal article" date="2019" name="Int. J. Syst. Evol. Microbiol.">
        <title>The Global Catalogue of Microorganisms (GCM) 10K type strain sequencing project: providing services to taxonomists for standard genome sequencing and annotation.</title>
        <authorList>
            <consortium name="The Broad Institute Genomics Platform"/>
            <consortium name="The Broad Institute Genome Sequencing Center for Infectious Disease"/>
            <person name="Wu L."/>
            <person name="Ma J."/>
        </authorList>
    </citation>
    <scope>NUCLEOTIDE SEQUENCE [LARGE SCALE GENOMIC DNA]</scope>
    <source>
        <strain evidence="3">JCM 18326</strain>
    </source>
</reference>
<evidence type="ECO:0008006" key="4">
    <source>
        <dbReference type="Google" id="ProtNLM"/>
    </source>
</evidence>
<dbReference type="Proteomes" id="UP001500298">
    <property type="component" value="Unassembled WGS sequence"/>
</dbReference>
<accession>A0ABP9DJR6</accession>
<comment type="caution">
    <text evidence="2">The sequence shown here is derived from an EMBL/GenBank/DDBJ whole genome shotgun (WGS) entry which is preliminary data.</text>
</comment>
<feature type="signal peptide" evidence="1">
    <location>
        <begin position="1"/>
        <end position="18"/>
    </location>
</feature>
<sequence>MRYLFYLLLLFSTLNTYAQQKPKAIKASTGLNSAGGYDIGIGFEQLIGKKSSIAAIVDFLPHPNVSMKRLELAYRFRFHKRDYSLKGFYLGPSIHIRTPFSKATHGDPVSNLKLASTITQKPSSIQTGYGIQAGYEWVIKKHFGIEIYSGISSYSSVYDPWVSVQGRGGISFGYVF</sequence>
<dbReference type="RefSeq" id="WP_345373664.1">
    <property type="nucleotide sequence ID" value="NZ_BAABJX010000052.1"/>
</dbReference>
<dbReference type="EMBL" id="BAABJX010000052">
    <property type="protein sequence ID" value="GAA4845025.1"/>
    <property type="molecule type" value="Genomic_DNA"/>
</dbReference>
<organism evidence="2 3">
    <name type="scientific">Algivirga pacifica</name>
    <dbReference type="NCBI Taxonomy" id="1162670"/>
    <lineage>
        <taxon>Bacteria</taxon>
        <taxon>Pseudomonadati</taxon>
        <taxon>Bacteroidota</taxon>
        <taxon>Cytophagia</taxon>
        <taxon>Cytophagales</taxon>
        <taxon>Flammeovirgaceae</taxon>
        <taxon>Algivirga</taxon>
    </lineage>
</organism>
<evidence type="ECO:0000313" key="3">
    <source>
        <dbReference type="Proteomes" id="UP001500298"/>
    </source>
</evidence>
<evidence type="ECO:0000256" key="1">
    <source>
        <dbReference type="SAM" id="SignalP"/>
    </source>
</evidence>